<comment type="caution">
    <text evidence="2">The sequence shown here is derived from an EMBL/GenBank/DDBJ whole genome shotgun (WGS) entry which is preliminary data.</text>
</comment>
<reference evidence="3" key="1">
    <citation type="journal article" date="2019" name="Int. J. Syst. Evol. Microbiol.">
        <title>The Global Catalogue of Microorganisms (GCM) 10K type strain sequencing project: providing services to taxonomists for standard genome sequencing and annotation.</title>
        <authorList>
            <consortium name="The Broad Institute Genomics Platform"/>
            <consortium name="The Broad Institute Genome Sequencing Center for Infectious Disease"/>
            <person name="Wu L."/>
            <person name="Ma J."/>
        </authorList>
    </citation>
    <scope>NUCLEOTIDE SEQUENCE [LARGE SCALE GENOMIC DNA]</scope>
    <source>
        <strain evidence="3">JCM 18123</strain>
    </source>
</reference>
<dbReference type="Pfam" id="PF01546">
    <property type="entry name" value="Peptidase_M20"/>
    <property type="match status" value="1"/>
</dbReference>
<evidence type="ECO:0000256" key="1">
    <source>
        <dbReference type="SAM" id="MobiDB-lite"/>
    </source>
</evidence>
<evidence type="ECO:0000313" key="2">
    <source>
        <dbReference type="EMBL" id="GAA4951683.1"/>
    </source>
</evidence>
<evidence type="ECO:0000313" key="3">
    <source>
        <dbReference type="Proteomes" id="UP001499993"/>
    </source>
</evidence>
<feature type="region of interest" description="Disordered" evidence="1">
    <location>
        <begin position="431"/>
        <end position="450"/>
    </location>
</feature>
<dbReference type="SUPFAM" id="SSF53187">
    <property type="entry name" value="Zn-dependent exopeptidases"/>
    <property type="match status" value="1"/>
</dbReference>
<dbReference type="Proteomes" id="UP001499993">
    <property type="component" value="Unassembled WGS sequence"/>
</dbReference>
<sequence>MSPAPLSEADRRLLLRLLELPTAGLLETGPGAAPPRLREAQDAYARAAAALGFAAVHHAAPDPARVDRADVPLAVREAAAENPGFLAAEPSLVLRLGPPRPRAATAMFNVHLDTVSGWEPPRFDGESFHGRGAVDAKGPAVALLAGVRAALRAEPSIGTGSGIGVLIQAVAGEEGGAMGTFGTRPLVEQGHVGRLNLFCEPTGLRYLPRSTAAMTARVRVAGRDSVDDRPGGGHNATVLLGFLAQHLAASLAERAGETEPVCVAGLCTGTRHNRVYGSGDLLLNLPYAGTEAGRRLGAAVAAALDGGLDAFAARFAQAPGFALTAAEARQVTHLEWLKSGLPTLDCRDPWMHRLLGERAGLALWPPDEQAFTCDAVWMDGVPGTAAAVLGPGDLAANNAHADGEFARLAELEGFAEAVARVLTAFAREYRPDPRACAPPAPPSRTGDRSA</sequence>
<dbReference type="Gene3D" id="3.30.70.360">
    <property type="match status" value="1"/>
</dbReference>
<organism evidence="2 3">
    <name type="scientific">Streptomonospora halophila</name>
    <dbReference type="NCBI Taxonomy" id="427369"/>
    <lineage>
        <taxon>Bacteria</taxon>
        <taxon>Bacillati</taxon>
        <taxon>Actinomycetota</taxon>
        <taxon>Actinomycetes</taxon>
        <taxon>Streptosporangiales</taxon>
        <taxon>Nocardiopsidaceae</taxon>
        <taxon>Streptomonospora</taxon>
    </lineage>
</organism>
<name>A0ABP9GS52_9ACTN</name>
<accession>A0ABP9GS52</accession>
<dbReference type="PANTHER" id="PTHR43808">
    <property type="entry name" value="ACETYLORNITHINE DEACETYLASE"/>
    <property type="match status" value="1"/>
</dbReference>
<protein>
    <recommendedName>
        <fullName evidence="4">Acetylornithine deacetylase/Succinyl-diaminopimelate desuccinylase</fullName>
    </recommendedName>
</protein>
<dbReference type="InterPro" id="IPR050072">
    <property type="entry name" value="Peptidase_M20A"/>
</dbReference>
<gene>
    <name evidence="2" type="ORF">GCM10023224_40280</name>
</gene>
<dbReference type="Gene3D" id="3.40.630.10">
    <property type="entry name" value="Zn peptidases"/>
    <property type="match status" value="1"/>
</dbReference>
<dbReference type="InterPro" id="IPR002933">
    <property type="entry name" value="Peptidase_M20"/>
</dbReference>
<dbReference type="EMBL" id="BAABIK010000026">
    <property type="protein sequence ID" value="GAA4951683.1"/>
    <property type="molecule type" value="Genomic_DNA"/>
</dbReference>
<dbReference type="RefSeq" id="WP_344142082.1">
    <property type="nucleotide sequence ID" value="NZ_BAABIK010000026.1"/>
</dbReference>
<evidence type="ECO:0008006" key="4">
    <source>
        <dbReference type="Google" id="ProtNLM"/>
    </source>
</evidence>
<keyword evidence="3" id="KW-1185">Reference proteome</keyword>
<proteinExistence type="predicted"/>